<reference evidence="2 3" key="1">
    <citation type="submission" date="2017-11" db="EMBL/GenBank/DDBJ databases">
        <title>De novo assembly and phasing of dikaryotic genomes from two isolates of Puccinia coronata f. sp. avenae, the causal agent of oat crown rust.</title>
        <authorList>
            <person name="Miller M.E."/>
            <person name="Zhang Y."/>
            <person name="Omidvar V."/>
            <person name="Sperschneider J."/>
            <person name="Schwessinger B."/>
            <person name="Raley C."/>
            <person name="Palmer J.M."/>
            <person name="Garnica D."/>
            <person name="Upadhyaya N."/>
            <person name="Rathjen J."/>
            <person name="Taylor J.M."/>
            <person name="Park R.F."/>
            <person name="Dodds P.N."/>
            <person name="Hirsch C.D."/>
            <person name="Kianian S.F."/>
            <person name="Figueroa M."/>
        </authorList>
    </citation>
    <scope>NUCLEOTIDE SEQUENCE [LARGE SCALE GENOMIC DNA]</scope>
    <source>
        <strain evidence="2">12NC29</strain>
    </source>
</reference>
<comment type="caution">
    <text evidence="2">The sequence shown here is derived from an EMBL/GenBank/DDBJ whole genome shotgun (WGS) entry which is preliminary data.</text>
</comment>
<feature type="compositionally biased region" description="Pro residues" evidence="1">
    <location>
        <begin position="209"/>
        <end position="222"/>
    </location>
</feature>
<feature type="region of interest" description="Disordered" evidence="1">
    <location>
        <begin position="1"/>
        <end position="79"/>
    </location>
</feature>
<name>A0A2N5V9W4_9BASI</name>
<gene>
    <name evidence="2" type="ORF">PCANC_09590</name>
</gene>
<dbReference type="AlphaFoldDB" id="A0A2N5V9W4"/>
<feature type="compositionally biased region" description="Basic and acidic residues" evidence="1">
    <location>
        <begin position="22"/>
        <end position="38"/>
    </location>
</feature>
<evidence type="ECO:0000313" key="3">
    <source>
        <dbReference type="Proteomes" id="UP000235388"/>
    </source>
</evidence>
<feature type="compositionally biased region" description="Polar residues" evidence="1">
    <location>
        <begin position="7"/>
        <end position="17"/>
    </location>
</feature>
<organism evidence="2 3">
    <name type="scientific">Puccinia coronata f. sp. avenae</name>
    <dbReference type="NCBI Taxonomy" id="200324"/>
    <lineage>
        <taxon>Eukaryota</taxon>
        <taxon>Fungi</taxon>
        <taxon>Dikarya</taxon>
        <taxon>Basidiomycota</taxon>
        <taxon>Pucciniomycotina</taxon>
        <taxon>Pucciniomycetes</taxon>
        <taxon>Pucciniales</taxon>
        <taxon>Pucciniaceae</taxon>
        <taxon>Puccinia</taxon>
    </lineage>
</organism>
<keyword evidence="3" id="KW-1185">Reference proteome</keyword>
<protein>
    <recommendedName>
        <fullName evidence="4">Myb/SANT-like domain-containing protein</fullName>
    </recommendedName>
</protein>
<sequence>MRLLAQLASSLEETQAKTGGKIPKDGGKAPKAGDKIPEDGGVAPDNEGKDPSEDEDPAVHPDNKTFAQPKKNKSGTQNCLLRTGPMEVMMLDLYVQEVKKGKRSDSGFQSLTHQFVAQELRKAFPDVDQLLTHVKVKSKLSQSAKRDYNAFSHPNAKKFQGVPFPEFWKLEIIFGSLAATGQASQSVSQLGLVLPDNIDTSMEGEGNPVPLPTQPSPNPTPSPTNYLSHPHTKKDNVAFALEGLTGYLMQQQDCADECARQHDTEFAAIHAASQALSQSVNSQSNVQRAIALYQESHASKGSQQEALAAFKVLQDEVNAQVFITINKEGLK</sequence>
<feature type="region of interest" description="Disordered" evidence="1">
    <location>
        <begin position="198"/>
        <end position="231"/>
    </location>
</feature>
<evidence type="ECO:0008006" key="4">
    <source>
        <dbReference type="Google" id="ProtNLM"/>
    </source>
</evidence>
<evidence type="ECO:0000256" key="1">
    <source>
        <dbReference type="SAM" id="MobiDB-lite"/>
    </source>
</evidence>
<evidence type="ECO:0000313" key="2">
    <source>
        <dbReference type="EMBL" id="PLW46761.1"/>
    </source>
</evidence>
<dbReference type="Proteomes" id="UP000235388">
    <property type="component" value="Unassembled WGS sequence"/>
</dbReference>
<proteinExistence type="predicted"/>
<accession>A0A2N5V9W4</accession>
<dbReference type="OrthoDB" id="5346818at2759"/>
<feature type="compositionally biased region" description="Basic and acidic residues" evidence="1">
    <location>
        <begin position="46"/>
        <end position="63"/>
    </location>
</feature>
<dbReference type="EMBL" id="PGCJ01000116">
    <property type="protein sequence ID" value="PLW46761.1"/>
    <property type="molecule type" value="Genomic_DNA"/>
</dbReference>